<gene>
    <name evidence="3" type="ORF">KDA82_33845</name>
</gene>
<comment type="caution">
    <text evidence="3">The sequence shown here is derived from an EMBL/GenBank/DDBJ whole genome shotgun (WGS) entry which is preliminary data.</text>
</comment>
<sequence length="146" mass="15395">MRIRRGLQLAIAAGALVVGTTTSAVATTAPQGDTGSHSTHSSQEARSGDGDKSGCQGSAAKKASGTTRADITPATWSKPLLQQADSGKQQPALNSCRPSGTGWVYVDEFFWGSTCELQGEMGKPVAWTEHRCTCGGLTSYYQLWVR</sequence>
<organism evidence="3 4">
    <name type="scientific">Streptomyces daliensis</name>
    <dbReference type="NCBI Taxonomy" id="299421"/>
    <lineage>
        <taxon>Bacteria</taxon>
        <taxon>Bacillati</taxon>
        <taxon>Actinomycetota</taxon>
        <taxon>Actinomycetes</taxon>
        <taxon>Kitasatosporales</taxon>
        <taxon>Streptomycetaceae</taxon>
        <taxon>Streptomyces</taxon>
    </lineage>
</organism>
<feature type="compositionally biased region" description="Polar residues" evidence="1">
    <location>
        <begin position="30"/>
        <end position="45"/>
    </location>
</feature>
<proteinExistence type="predicted"/>
<evidence type="ECO:0008006" key="5">
    <source>
        <dbReference type="Google" id="ProtNLM"/>
    </source>
</evidence>
<reference evidence="3" key="1">
    <citation type="submission" date="2021-04" db="EMBL/GenBank/DDBJ databases">
        <title>Sequencing of actinobacteria type strains.</title>
        <authorList>
            <person name="Nguyen G.-S."/>
            <person name="Wentzel A."/>
        </authorList>
    </citation>
    <scope>NUCLEOTIDE SEQUENCE</scope>
    <source>
        <strain evidence="3">DSM 42095</strain>
    </source>
</reference>
<accession>A0A8T4J4D0</accession>
<feature type="compositionally biased region" description="Polar residues" evidence="1">
    <location>
        <begin position="83"/>
        <end position="93"/>
    </location>
</feature>
<evidence type="ECO:0000313" key="3">
    <source>
        <dbReference type="EMBL" id="MBR7677883.1"/>
    </source>
</evidence>
<dbReference type="Proteomes" id="UP000675554">
    <property type="component" value="Unassembled WGS sequence"/>
</dbReference>
<protein>
    <recommendedName>
        <fullName evidence="5">Secreted protein</fullName>
    </recommendedName>
</protein>
<feature type="signal peptide" evidence="2">
    <location>
        <begin position="1"/>
        <end position="26"/>
    </location>
</feature>
<keyword evidence="2" id="KW-0732">Signal</keyword>
<dbReference type="EMBL" id="JAGSMN010001099">
    <property type="protein sequence ID" value="MBR7677883.1"/>
    <property type="molecule type" value="Genomic_DNA"/>
</dbReference>
<keyword evidence="4" id="KW-1185">Reference proteome</keyword>
<evidence type="ECO:0000313" key="4">
    <source>
        <dbReference type="Proteomes" id="UP000675554"/>
    </source>
</evidence>
<feature type="region of interest" description="Disordered" evidence="1">
    <location>
        <begin position="27"/>
        <end position="93"/>
    </location>
</feature>
<evidence type="ECO:0000256" key="2">
    <source>
        <dbReference type="SAM" id="SignalP"/>
    </source>
</evidence>
<feature type="chain" id="PRO_5035832565" description="Secreted protein" evidence="2">
    <location>
        <begin position="27"/>
        <end position="146"/>
    </location>
</feature>
<dbReference type="AlphaFoldDB" id="A0A8T4J4D0"/>
<name>A0A8T4J4D0_9ACTN</name>
<evidence type="ECO:0000256" key="1">
    <source>
        <dbReference type="SAM" id="MobiDB-lite"/>
    </source>
</evidence>